<feature type="signal peptide" evidence="1">
    <location>
        <begin position="1"/>
        <end position="26"/>
    </location>
</feature>
<protein>
    <submittedName>
        <fullName evidence="3">Redoxin domain protein</fullName>
    </submittedName>
</protein>
<dbReference type="RefSeq" id="WP_013408137.1">
    <property type="nucleotide sequence ID" value="NC_014655.1"/>
</dbReference>
<dbReference type="InterPro" id="IPR036249">
    <property type="entry name" value="Thioredoxin-like_sf"/>
</dbReference>
<dbReference type="PANTHER" id="PTHR42852:SF13">
    <property type="entry name" value="PROTEIN DIPZ"/>
    <property type="match status" value="1"/>
</dbReference>
<dbReference type="InterPro" id="IPR000866">
    <property type="entry name" value="AhpC/TSA"/>
</dbReference>
<dbReference type="Gene3D" id="3.40.30.10">
    <property type="entry name" value="Glutaredoxin"/>
    <property type="match status" value="1"/>
</dbReference>
<dbReference type="STRING" id="649349.Lbys_1369"/>
<dbReference type="SUPFAM" id="SSF52833">
    <property type="entry name" value="Thioredoxin-like"/>
    <property type="match status" value="1"/>
</dbReference>
<dbReference type="PANTHER" id="PTHR42852">
    <property type="entry name" value="THIOL:DISULFIDE INTERCHANGE PROTEIN DSBE"/>
    <property type="match status" value="1"/>
</dbReference>
<sequence>MNVKNYVRALLCLYLTILLPICNVHAQAFKVGDTLPEELWNMPLQVVNHPEGKETITLKEYKDKLIILDFWATWCGSCIKSLDKMDSLQKEFAGKLVVVPITYESAIKAIPLILKRGLLLPSVVNDSILKQFFPHESIPHQVWIKDSSVMAITGPAYTFRENIENVLKNKEVKIVMKEEEDPHFNPKDIIIPSETSFIESGLLRKTRFSGTRMGISSHGFYYYNTSIRHLFIAAYRNQFPFINAPNRIIVEASDPWKVNFPPKPTTTEEAKRYEKWKQENMYTYYLRFAKPQTRETILKMAQSDLQNYFGQIENLTAVIEKRKTLCLILKPSANRPQAYKAVNTFRIREFVDLQSAIPVIDETGNPPSRTPLNYENIPVDYENLKVFFSSLGIDLTKEYRDIEMMIIKDKQQ</sequence>
<evidence type="ECO:0000256" key="1">
    <source>
        <dbReference type="SAM" id="SignalP"/>
    </source>
</evidence>
<dbReference type="OrthoDB" id="1118217at2"/>
<evidence type="ECO:0000259" key="2">
    <source>
        <dbReference type="PROSITE" id="PS51352"/>
    </source>
</evidence>
<feature type="chain" id="PRO_5005673771" evidence="1">
    <location>
        <begin position="27"/>
        <end position="412"/>
    </location>
</feature>
<reference key="1">
    <citation type="submission" date="2010-11" db="EMBL/GenBank/DDBJ databases">
        <title>The complete genome of Leadbetterella byssophila DSM 17132.</title>
        <authorList>
            <consortium name="US DOE Joint Genome Institute (JGI-PGF)"/>
            <person name="Lucas S."/>
            <person name="Copeland A."/>
            <person name="Lapidus A."/>
            <person name="Glavina del Rio T."/>
            <person name="Dalin E."/>
            <person name="Tice H."/>
            <person name="Bruce D."/>
            <person name="Goodwin L."/>
            <person name="Pitluck S."/>
            <person name="Kyrpides N."/>
            <person name="Mavromatis K."/>
            <person name="Ivanova N."/>
            <person name="Teshima H."/>
            <person name="Brettin T."/>
            <person name="Detter J.C."/>
            <person name="Han C."/>
            <person name="Tapia R."/>
            <person name="Land M."/>
            <person name="Hauser L."/>
            <person name="Markowitz V."/>
            <person name="Cheng J.-F."/>
            <person name="Hugenholtz P."/>
            <person name="Woyke T."/>
            <person name="Wu D."/>
            <person name="Tindall B."/>
            <person name="Pomrenke H.G."/>
            <person name="Brambilla E."/>
            <person name="Klenk H.-P."/>
            <person name="Eisen J.A."/>
        </authorList>
    </citation>
    <scope>NUCLEOTIDE SEQUENCE [LARGE SCALE GENOMIC DNA]</scope>
    <source>
        <strain>DSM 17132</strain>
    </source>
</reference>
<dbReference type="PROSITE" id="PS51352">
    <property type="entry name" value="THIOREDOXIN_2"/>
    <property type="match status" value="1"/>
</dbReference>
<keyword evidence="4" id="KW-1185">Reference proteome</keyword>
<dbReference type="KEGG" id="lby:Lbys_1369"/>
<dbReference type="GO" id="GO:0016491">
    <property type="term" value="F:oxidoreductase activity"/>
    <property type="evidence" value="ECO:0007669"/>
    <property type="project" value="InterPro"/>
</dbReference>
<dbReference type="GO" id="GO:0016209">
    <property type="term" value="F:antioxidant activity"/>
    <property type="evidence" value="ECO:0007669"/>
    <property type="project" value="InterPro"/>
</dbReference>
<feature type="domain" description="Thioredoxin" evidence="2">
    <location>
        <begin position="36"/>
        <end position="177"/>
    </location>
</feature>
<dbReference type="InterPro" id="IPR013766">
    <property type="entry name" value="Thioredoxin_domain"/>
</dbReference>
<dbReference type="Pfam" id="PF00578">
    <property type="entry name" value="AhpC-TSA"/>
    <property type="match status" value="1"/>
</dbReference>
<proteinExistence type="predicted"/>
<dbReference type="AlphaFoldDB" id="E4RVM4"/>
<dbReference type="HOGENOM" id="CLU_033806_0_0_10"/>
<dbReference type="Proteomes" id="UP000007435">
    <property type="component" value="Chromosome"/>
</dbReference>
<keyword evidence="1" id="KW-0732">Signal</keyword>
<dbReference type="EMBL" id="CP002305">
    <property type="protein sequence ID" value="ADQ17088.1"/>
    <property type="molecule type" value="Genomic_DNA"/>
</dbReference>
<reference evidence="3 4" key="2">
    <citation type="journal article" date="2011" name="Stand. Genomic Sci.">
        <title>Complete genome sequence of Leadbetterella byssophila type strain (4M15).</title>
        <authorList>
            <person name="Abt B."/>
            <person name="Teshima H."/>
            <person name="Lucas S."/>
            <person name="Lapidus A."/>
            <person name="Del Rio T.G."/>
            <person name="Nolan M."/>
            <person name="Tice H."/>
            <person name="Cheng J.F."/>
            <person name="Pitluck S."/>
            <person name="Liolios K."/>
            <person name="Pagani I."/>
            <person name="Ivanova N."/>
            <person name="Mavromatis K."/>
            <person name="Pati A."/>
            <person name="Tapia R."/>
            <person name="Han C."/>
            <person name="Goodwin L."/>
            <person name="Chen A."/>
            <person name="Palaniappan K."/>
            <person name="Land M."/>
            <person name="Hauser L."/>
            <person name="Chang Y.J."/>
            <person name="Jeffries C.D."/>
            <person name="Rohde M."/>
            <person name="Goker M."/>
            <person name="Tindall B.J."/>
            <person name="Detter J.C."/>
            <person name="Woyke T."/>
            <person name="Bristow J."/>
            <person name="Eisen J.A."/>
            <person name="Markowitz V."/>
            <person name="Hugenholtz P."/>
            <person name="Klenk H.P."/>
            <person name="Kyrpides N.C."/>
        </authorList>
    </citation>
    <scope>NUCLEOTIDE SEQUENCE [LARGE SCALE GENOMIC DNA]</scope>
    <source>
        <strain evidence="4">DSM 17132 / JCM 16389 / KACC 11308 / NBRC 106382 / 4M15</strain>
    </source>
</reference>
<accession>E4RVM4</accession>
<dbReference type="CDD" id="cd02966">
    <property type="entry name" value="TlpA_like_family"/>
    <property type="match status" value="1"/>
</dbReference>
<dbReference type="InterPro" id="IPR050553">
    <property type="entry name" value="Thioredoxin_ResA/DsbE_sf"/>
</dbReference>
<evidence type="ECO:0000313" key="3">
    <source>
        <dbReference type="EMBL" id="ADQ17088.1"/>
    </source>
</evidence>
<gene>
    <name evidence="3" type="ordered locus">Lbys_1369</name>
</gene>
<dbReference type="eggNOG" id="COG0526">
    <property type="taxonomic scope" value="Bacteria"/>
</dbReference>
<name>E4RVM4_LEAB4</name>
<organism evidence="3 4">
    <name type="scientific">Leadbetterella byssophila (strain DSM 17132 / JCM 16389 / KACC 11308 / NBRC 106382 / 4M15)</name>
    <dbReference type="NCBI Taxonomy" id="649349"/>
    <lineage>
        <taxon>Bacteria</taxon>
        <taxon>Pseudomonadati</taxon>
        <taxon>Bacteroidota</taxon>
        <taxon>Cytophagia</taxon>
        <taxon>Cytophagales</taxon>
        <taxon>Leadbetterellaceae</taxon>
        <taxon>Leadbetterella</taxon>
    </lineage>
</organism>
<evidence type="ECO:0000313" key="4">
    <source>
        <dbReference type="Proteomes" id="UP000007435"/>
    </source>
</evidence>